<evidence type="ECO:0000313" key="3">
    <source>
        <dbReference type="Proteomes" id="UP000246722"/>
    </source>
</evidence>
<sequence length="140" mass="14369">MVRLLLRALVFLLSAALGLWVASLVLPELTVTPTGFVTAVVVFAVAQSLLTPVLTKIVARGAPAFLGGIGLVSTFGALWLASLLPGGITIRGWQTWILAALVVWLLTTVASLLLPLVFLRGDSKPGRAGGGTMPRGGAGG</sequence>
<dbReference type="EMBL" id="QHLY01000012">
    <property type="protein sequence ID" value="PXA67310.1"/>
    <property type="molecule type" value="Genomic_DNA"/>
</dbReference>
<dbReference type="RefSeq" id="WP_110126995.1">
    <property type="nucleotide sequence ID" value="NZ_QHLY01000012.1"/>
</dbReference>
<feature type="transmembrane region" description="Helical" evidence="1">
    <location>
        <begin position="62"/>
        <end position="84"/>
    </location>
</feature>
<keyword evidence="1" id="KW-0812">Transmembrane</keyword>
<evidence type="ECO:0008006" key="4">
    <source>
        <dbReference type="Google" id="ProtNLM"/>
    </source>
</evidence>
<proteinExistence type="predicted"/>
<accession>A0A317ZLC9</accession>
<comment type="caution">
    <text evidence="2">The sequence shown here is derived from an EMBL/GenBank/DDBJ whole genome shotgun (WGS) entry which is preliminary data.</text>
</comment>
<evidence type="ECO:0000313" key="2">
    <source>
        <dbReference type="EMBL" id="PXA67310.1"/>
    </source>
</evidence>
<dbReference type="OrthoDB" id="4871734at2"/>
<keyword evidence="1" id="KW-0472">Membrane</keyword>
<organism evidence="2 3">
    <name type="scientific">Cryobacterium arcticum</name>
    <dbReference type="NCBI Taxonomy" id="670052"/>
    <lineage>
        <taxon>Bacteria</taxon>
        <taxon>Bacillati</taxon>
        <taxon>Actinomycetota</taxon>
        <taxon>Actinomycetes</taxon>
        <taxon>Micrococcales</taxon>
        <taxon>Microbacteriaceae</taxon>
        <taxon>Cryobacterium</taxon>
    </lineage>
</organism>
<feature type="transmembrane region" description="Helical" evidence="1">
    <location>
        <begin position="96"/>
        <end position="119"/>
    </location>
</feature>
<evidence type="ECO:0000256" key="1">
    <source>
        <dbReference type="SAM" id="Phobius"/>
    </source>
</evidence>
<protein>
    <recommendedName>
        <fullName evidence="4">Phage holin family protein</fullName>
    </recommendedName>
</protein>
<reference evidence="2 3" key="1">
    <citation type="submission" date="2018-05" db="EMBL/GenBank/DDBJ databases">
        <title>Genetic diversity of glacier-inhabiting Cryobacterium bacteria in China and description of Cryobacterium mengkeensis sp. nov. and Arthrobacter glacialis sp. nov.</title>
        <authorList>
            <person name="Liu Q."/>
            <person name="Xin Y.-H."/>
        </authorList>
    </citation>
    <scope>NUCLEOTIDE SEQUENCE [LARGE SCALE GENOMIC DNA]</scope>
    <source>
        <strain evidence="2 3">SK-1</strain>
    </source>
</reference>
<feature type="transmembrane region" description="Helical" evidence="1">
    <location>
        <begin position="34"/>
        <end position="55"/>
    </location>
</feature>
<keyword evidence="1" id="KW-1133">Transmembrane helix</keyword>
<name>A0A317ZLC9_9MICO</name>
<dbReference type="AlphaFoldDB" id="A0A317ZLC9"/>
<dbReference type="Proteomes" id="UP000246722">
    <property type="component" value="Unassembled WGS sequence"/>
</dbReference>
<gene>
    <name evidence="2" type="ORF">CTB96_11215</name>
</gene>
<keyword evidence="3" id="KW-1185">Reference proteome</keyword>